<dbReference type="RefSeq" id="WP_150064045.1">
    <property type="nucleotide sequence ID" value="NZ_JACHII010000028.1"/>
</dbReference>
<accession>A0A5M6I6E6</accession>
<dbReference type="InterPro" id="IPR036465">
    <property type="entry name" value="vWFA_dom_sf"/>
</dbReference>
<dbReference type="AlphaFoldDB" id="A0A5M6I6E6"/>
<name>A0A5M6I6E6_9PROT</name>
<evidence type="ECO:0000313" key="4">
    <source>
        <dbReference type="Proteomes" id="UP000324065"/>
    </source>
</evidence>
<feature type="region of interest" description="Disordered" evidence="1">
    <location>
        <begin position="243"/>
        <end position="281"/>
    </location>
</feature>
<feature type="compositionally biased region" description="Basic and acidic residues" evidence="1">
    <location>
        <begin position="308"/>
        <end position="320"/>
    </location>
</feature>
<gene>
    <name evidence="3" type="ORF">F1188_19070</name>
</gene>
<dbReference type="Pfam" id="PF00092">
    <property type="entry name" value="VWA"/>
    <property type="match status" value="1"/>
</dbReference>
<evidence type="ECO:0000256" key="1">
    <source>
        <dbReference type="SAM" id="MobiDB-lite"/>
    </source>
</evidence>
<dbReference type="SMART" id="SM00327">
    <property type="entry name" value="VWA"/>
    <property type="match status" value="1"/>
</dbReference>
<evidence type="ECO:0000259" key="2">
    <source>
        <dbReference type="PROSITE" id="PS50234"/>
    </source>
</evidence>
<dbReference type="PROSITE" id="PS50234">
    <property type="entry name" value="VWFA"/>
    <property type="match status" value="1"/>
</dbReference>
<keyword evidence="4" id="KW-1185">Reference proteome</keyword>
<evidence type="ECO:0000313" key="3">
    <source>
        <dbReference type="EMBL" id="KAA5603821.1"/>
    </source>
</evidence>
<dbReference type="PANTHER" id="PTHR41248:SF1">
    <property type="entry name" value="NORD PROTEIN"/>
    <property type="match status" value="1"/>
</dbReference>
<dbReference type="EMBL" id="VWPJ01000030">
    <property type="protein sequence ID" value="KAA5603821.1"/>
    <property type="molecule type" value="Genomic_DNA"/>
</dbReference>
<organism evidence="3 4">
    <name type="scientific">Roseospira marina</name>
    <dbReference type="NCBI Taxonomy" id="140057"/>
    <lineage>
        <taxon>Bacteria</taxon>
        <taxon>Pseudomonadati</taxon>
        <taxon>Pseudomonadota</taxon>
        <taxon>Alphaproteobacteria</taxon>
        <taxon>Rhodospirillales</taxon>
        <taxon>Rhodospirillaceae</taxon>
        <taxon>Roseospira</taxon>
    </lineage>
</organism>
<feature type="domain" description="VWFA" evidence="2">
    <location>
        <begin position="459"/>
        <end position="648"/>
    </location>
</feature>
<dbReference type="Proteomes" id="UP000324065">
    <property type="component" value="Unassembled WGS sequence"/>
</dbReference>
<comment type="caution">
    <text evidence="3">The sequence shown here is derived from an EMBL/GenBank/DDBJ whole genome shotgun (WGS) entry which is preliminary data.</text>
</comment>
<dbReference type="Gene3D" id="3.40.50.410">
    <property type="entry name" value="von Willebrand factor, type A domain"/>
    <property type="match status" value="1"/>
</dbReference>
<dbReference type="InterPro" id="IPR051928">
    <property type="entry name" value="NorD/CobT"/>
</dbReference>
<dbReference type="InterPro" id="IPR002035">
    <property type="entry name" value="VWF_A"/>
</dbReference>
<dbReference type="PANTHER" id="PTHR41248">
    <property type="entry name" value="NORD PROTEIN"/>
    <property type="match status" value="1"/>
</dbReference>
<protein>
    <submittedName>
        <fullName evidence="3">VWA domain-containing protein</fullName>
    </submittedName>
</protein>
<dbReference type="FunFam" id="3.40.50.410:FF:000106">
    <property type="entry name" value="Nitric oxide reductase D protein"/>
    <property type="match status" value="1"/>
</dbReference>
<sequence>MPGIAFTPWEPEESVGRLWHDVATRFDAPATHDDAAVDLSAVEARLAVLFRGLGGAASVAIRAAAPEPSRHRLSRRRRLGTESERLHRASFDGASLRLPPRMAVFPSRDANTALYLWLAAMLAHAAAEPPPPDTDPLRADLRALALADRLTRATLVACPGLRSVHTTLAAHSLRQRPRHALPPFERAVEAVIAHRLGAPAPTAPLARRMTEAVTTDGSDLSAFSAPRGYRPARPVPLWPDLRPFVTGDGTPADSDTASAGPPPDTAETTHRARRRRADRPQRRDSLILHRFEAILSFAAFLNVNRRVEDDDPDGARKAADDLDEVTLTQTGQAPATRLRLHLDLAPEEAERARLSAPVTYPEWDARRGVYLPDHVRVLDSPAEPAVALPPPDPRAARRIRMVQRRFEALRPRRVLLPAQPDGADLDLDAVVRARADLAATGEESDRVWRAARQEARDLAVSILLDVSRSTESVVAGRPIIEIEREALTALAWGVTAAGDACAISAFSSRRRHHVFLSRVKDFTEPMGAAVEARIAGLAPGHYTRLGAAIRHVAAGLGRQPQARRLLLIITDGKPNDIDHYEGRHGIEDSRMAVREARRQGHAVFGITVDTEGQRWFPRLFGRGGYAVIREADRLTTALPDLYRHLVVS</sequence>
<reference evidence="3 4" key="1">
    <citation type="submission" date="2019-09" db="EMBL/GenBank/DDBJ databases">
        <title>Genome sequence of Roseospira marina, one of the more divergent members of the non-sulfur purple photosynthetic bacterial family, the Rhodospirillaceae.</title>
        <authorList>
            <person name="Meyer T."/>
            <person name="Kyndt J."/>
        </authorList>
    </citation>
    <scope>NUCLEOTIDE SEQUENCE [LARGE SCALE GENOMIC DNA]</scope>
    <source>
        <strain evidence="3 4">DSM 15113</strain>
    </source>
</reference>
<feature type="region of interest" description="Disordered" evidence="1">
    <location>
        <begin position="308"/>
        <end position="333"/>
    </location>
</feature>
<proteinExistence type="predicted"/>
<dbReference type="OrthoDB" id="9758211at2"/>
<dbReference type="CDD" id="cd01454">
    <property type="entry name" value="vWA_norD_type"/>
    <property type="match status" value="1"/>
</dbReference>
<dbReference type="SUPFAM" id="SSF53300">
    <property type="entry name" value="vWA-like"/>
    <property type="match status" value="1"/>
</dbReference>